<evidence type="ECO:0000256" key="1">
    <source>
        <dbReference type="ARBA" id="ARBA00002281"/>
    </source>
</evidence>
<evidence type="ECO:0000256" key="6">
    <source>
        <dbReference type="ARBA" id="ARBA00023136"/>
    </source>
</evidence>
<sequence length="402" mass="45457">MAMWERQKHQPRHKKQSFSSSLLDAIYHSIDDSEGVKEHRQVEDFVVHGRNNSALVEEEIKSVKRAILIEKWMENYNSITPRHFESSSGSSTDSSMFSSFETESSASKSILETSLFTWQKLNQRRNPILEMDQKGGLMRRKSKIFRESKKVKEPYSPGAKIANFLNSIFSPRNLKKNQSLGEWNSAKKSKSMKDTTTCSLTSRSCLSRTMSLRGNQSKKSVQFSPVSNTIAATSYPNVGSNFIKKNIESFRDYGGKNSRKHEFRELYEDDSDLDGKSCASSDLFELENIGRVGIGSYEEDLPVYGTTSLKMNKAIASRLVIQKRKFGPARALAIGRLATKVNKACANAKEKSKTKPFLSFTALHPYVMLGVSQSRIFLVLLCEGPETELSRSGHRRTEHTYP</sequence>
<comment type="caution">
    <text evidence="8">The sequence shown here is derived from an EMBL/GenBank/DDBJ whole genome shotgun (WGS) entry which is preliminary data.</text>
</comment>
<dbReference type="Proteomes" id="UP001604277">
    <property type="component" value="Unassembled WGS sequence"/>
</dbReference>
<evidence type="ECO:0000256" key="4">
    <source>
        <dbReference type="ARBA" id="ARBA00022448"/>
    </source>
</evidence>
<proteinExistence type="inferred from homology"/>
<reference evidence="9" key="1">
    <citation type="submission" date="2024-07" db="EMBL/GenBank/DDBJ databases">
        <title>Two chromosome-level genome assemblies of Korean endemic species Abeliophyllum distichum and Forsythia ovata (Oleaceae).</title>
        <authorList>
            <person name="Jang H."/>
        </authorList>
    </citation>
    <scope>NUCLEOTIDE SEQUENCE [LARGE SCALE GENOMIC DNA]</scope>
</reference>
<dbReference type="EMBL" id="JBFOLJ010000010">
    <property type="protein sequence ID" value="KAL2501177.1"/>
    <property type="molecule type" value="Genomic_DNA"/>
</dbReference>
<evidence type="ECO:0000256" key="2">
    <source>
        <dbReference type="ARBA" id="ARBA00004236"/>
    </source>
</evidence>
<dbReference type="GO" id="GO:0009734">
    <property type="term" value="P:auxin-activated signaling pathway"/>
    <property type="evidence" value="ECO:0007669"/>
    <property type="project" value="UniProtKB-KW"/>
</dbReference>
<dbReference type="InterPro" id="IPR039621">
    <property type="entry name" value="BG1-like"/>
</dbReference>
<gene>
    <name evidence="8" type="ORF">Fot_35025</name>
</gene>
<comment type="subcellular location">
    <subcellularLocation>
        <location evidence="2">Cell membrane</location>
    </subcellularLocation>
</comment>
<comment type="function">
    <text evidence="1">Involved in auxin transport. Regulator of the auxin signaling pathway.</text>
</comment>
<accession>A0ABD1SKC5</accession>
<dbReference type="PANTHER" id="PTHR33541">
    <property type="entry name" value="PROTEIN BIG GRAIN 1-LIKE A-RELATED"/>
    <property type="match status" value="1"/>
</dbReference>
<keyword evidence="6" id="KW-0472">Membrane</keyword>
<evidence type="ECO:0000256" key="3">
    <source>
        <dbReference type="ARBA" id="ARBA00010067"/>
    </source>
</evidence>
<keyword evidence="7" id="KW-0927">Auxin signaling pathway</keyword>
<evidence type="ECO:0000313" key="9">
    <source>
        <dbReference type="Proteomes" id="UP001604277"/>
    </source>
</evidence>
<keyword evidence="4" id="KW-0813">Transport</keyword>
<evidence type="ECO:0008006" key="10">
    <source>
        <dbReference type="Google" id="ProtNLM"/>
    </source>
</evidence>
<organism evidence="8 9">
    <name type="scientific">Forsythia ovata</name>
    <dbReference type="NCBI Taxonomy" id="205694"/>
    <lineage>
        <taxon>Eukaryota</taxon>
        <taxon>Viridiplantae</taxon>
        <taxon>Streptophyta</taxon>
        <taxon>Embryophyta</taxon>
        <taxon>Tracheophyta</taxon>
        <taxon>Spermatophyta</taxon>
        <taxon>Magnoliopsida</taxon>
        <taxon>eudicotyledons</taxon>
        <taxon>Gunneridae</taxon>
        <taxon>Pentapetalae</taxon>
        <taxon>asterids</taxon>
        <taxon>lamiids</taxon>
        <taxon>Lamiales</taxon>
        <taxon>Oleaceae</taxon>
        <taxon>Forsythieae</taxon>
        <taxon>Forsythia</taxon>
    </lineage>
</organism>
<evidence type="ECO:0000313" key="8">
    <source>
        <dbReference type="EMBL" id="KAL2501177.1"/>
    </source>
</evidence>
<evidence type="ECO:0000256" key="7">
    <source>
        <dbReference type="ARBA" id="ARBA00023294"/>
    </source>
</evidence>
<dbReference type="AlphaFoldDB" id="A0ABD1SKC5"/>
<dbReference type="PANTHER" id="PTHR33541:SF31">
    <property type="entry name" value="PROTEIN BIG GRAIN 1-LIKE A"/>
    <property type="match status" value="1"/>
</dbReference>
<dbReference type="GO" id="GO:0005886">
    <property type="term" value="C:plasma membrane"/>
    <property type="evidence" value="ECO:0007669"/>
    <property type="project" value="UniProtKB-SubCell"/>
</dbReference>
<comment type="similarity">
    <text evidence="3">Belongs to the BIG GRAIN 1 (BG1) plant protein family.</text>
</comment>
<name>A0ABD1SKC5_9LAMI</name>
<keyword evidence="9" id="KW-1185">Reference proteome</keyword>
<evidence type="ECO:0000256" key="5">
    <source>
        <dbReference type="ARBA" id="ARBA00022475"/>
    </source>
</evidence>
<keyword evidence="5" id="KW-1003">Cell membrane</keyword>
<protein>
    <recommendedName>
        <fullName evidence="10">Protein BIG GRAIN 1-like B</fullName>
    </recommendedName>
</protein>